<feature type="region of interest" description="Disordered" evidence="1">
    <location>
        <begin position="391"/>
        <end position="422"/>
    </location>
</feature>
<feature type="region of interest" description="Disordered" evidence="1">
    <location>
        <begin position="1"/>
        <end position="48"/>
    </location>
</feature>
<evidence type="ECO:0000256" key="1">
    <source>
        <dbReference type="SAM" id="MobiDB-lite"/>
    </source>
</evidence>
<evidence type="ECO:0000256" key="2">
    <source>
        <dbReference type="SAM" id="Phobius"/>
    </source>
</evidence>
<dbReference type="PANTHER" id="PTHR38043">
    <property type="entry name" value="PROTEIN HEMX"/>
    <property type="match status" value="1"/>
</dbReference>
<gene>
    <name evidence="3" type="ORF">MUS1_08470</name>
</gene>
<accession>X7E2Y6</accession>
<dbReference type="PANTHER" id="PTHR38043:SF1">
    <property type="entry name" value="PROTEIN HEMX"/>
    <property type="match status" value="1"/>
</dbReference>
<feature type="compositionally biased region" description="Polar residues" evidence="1">
    <location>
        <begin position="15"/>
        <end position="36"/>
    </location>
</feature>
<proteinExistence type="predicted"/>
<comment type="caution">
    <text evidence="3">The sequence shown here is derived from an EMBL/GenBank/DDBJ whole genome shotgun (WGS) entry which is preliminary data.</text>
</comment>
<sequence>MTENKKQETSDIVGDNTTQVKSSSDTPSDQSKQNPSNKEKTQKKTPSHAKTKLFVTASFSLSVIALAISGWLYYQSMQNTSPKDITQLKTQQSNLDKKISANTLNQVQLNTMVEKIINTDRTTQAEKQQLVIQQTQQDERLLSLEAKLNRLNNTTKEDWKLAEAEYLIRLANQRLLLESDSNGAVTLLNNADDILNELEDPIVFSTRKALAKDIQALGSISPFDLEGAYLKLNALYESVTSLPQREPSKEWMKNTTQAKPVDNSTTGKIESTFKSFWQSIRSLVVINYDNKPIKALLPPAEYQELITGLHLQLDIAQVALIKGEPVIYQQALSRVAKAITEQFDTQTDTVVSFLANLTIMQQLNPSPDFPLPRESLLAMKSLMKDWNNRGINTSEAPLSTDTENTNILEKSNTSEVNTGDNT</sequence>
<dbReference type="RefSeq" id="WP_084035644.1">
    <property type="nucleotide sequence ID" value="NZ_JAMB01000020.1"/>
</dbReference>
<keyword evidence="2" id="KW-1133">Transmembrane helix</keyword>
<evidence type="ECO:0000313" key="4">
    <source>
        <dbReference type="Proteomes" id="UP000054058"/>
    </source>
</evidence>
<dbReference type="AlphaFoldDB" id="X7E2Y6"/>
<protein>
    <submittedName>
        <fullName evidence="3">HemX domain-containing protein</fullName>
    </submittedName>
</protein>
<dbReference type="eggNOG" id="COG2959">
    <property type="taxonomic scope" value="Bacteria"/>
</dbReference>
<reference evidence="3 4" key="1">
    <citation type="submission" date="2014-01" db="EMBL/GenBank/DDBJ databases">
        <title>Marinomonas ushuaiensis DSM 15871 Genome Sequencing.</title>
        <authorList>
            <person name="Lai Q."/>
            <person name="Shao Z.S."/>
        </authorList>
    </citation>
    <scope>NUCLEOTIDE SEQUENCE [LARGE SCALE GENOMIC DNA]</scope>
    <source>
        <strain evidence="3 4">DSM 15871</strain>
    </source>
</reference>
<dbReference type="OrthoDB" id="5739852at2"/>
<dbReference type="Pfam" id="PF04375">
    <property type="entry name" value="HemX"/>
    <property type="match status" value="1"/>
</dbReference>
<keyword evidence="4" id="KW-1185">Reference proteome</keyword>
<keyword evidence="2" id="KW-0812">Transmembrane</keyword>
<evidence type="ECO:0000313" key="3">
    <source>
        <dbReference type="EMBL" id="ETX09521.1"/>
    </source>
</evidence>
<dbReference type="Proteomes" id="UP000054058">
    <property type="component" value="Unassembled WGS sequence"/>
</dbReference>
<dbReference type="EMBL" id="JAMB01000020">
    <property type="protein sequence ID" value="ETX09521.1"/>
    <property type="molecule type" value="Genomic_DNA"/>
</dbReference>
<keyword evidence="2" id="KW-0472">Membrane</keyword>
<organism evidence="3 4">
    <name type="scientific">Marinomonas ushuaiensis DSM 15871</name>
    <dbReference type="NCBI Taxonomy" id="1122207"/>
    <lineage>
        <taxon>Bacteria</taxon>
        <taxon>Pseudomonadati</taxon>
        <taxon>Pseudomonadota</taxon>
        <taxon>Gammaproteobacteria</taxon>
        <taxon>Oceanospirillales</taxon>
        <taxon>Oceanospirillaceae</taxon>
        <taxon>Marinomonas</taxon>
    </lineage>
</organism>
<feature type="transmembrane region" description="Helical" evidence="2">
    <location>
        <begin position="53"/>
        <end position="74"/>
    </location>
</feature>
<dbReference type="InterPro" id="IPR007470">
    <property type="entry name" value="HemX"/>
</dbReference>
<dbReference type="PATRIC" id="fig|1122207.3.peg.3041"/>
<name>X7E2Y6_9GAMM</name>
<dbReference type="STRING" id="1122207.MUS1_08470"/>